<dbReference type="Proteomes" id="UP000076632">
    <property type="component" value="Unassembled WGS sequence"/>
</dbReference>
<keyword evidence="3" id="KW-1185">Reference proteome</keyword>
<feature type="region of interest" description="Disordered" evidence="1">
    <location>
        <begin position="1"/>
        <end position="97"/>
    </location>
</feature>
<dbReference type="AlphaFoldDB" id="A0A165JSP3"/>
<feature type="compositionally biased region" description="Polar residues" evidence="1">
    <location>
        <begin position="65"/>
        <end position="97"/>
    </location>
</feature>
<protein>
    <submittedName>
        <fullName evidence="2">Uncharacterized protein</fullName>
    </submittedName>
</protein>
<dbReference type="RefSeq" id="XP_018192130.1">
    <property type="nucleotide sequence ID" value="XM_018329288.1"/>
</dbReference>
<dbReference type="InParanoid" id="A0A165JSP3"/>
<proteinExistence type="predicted"/>
<dbReference type="EMBL" id="KV407454">
    <property type="protein sequence ID" value="KZF26575.1"/>
    <property type="molecule type" value="Genomic_DNA"/>
</dbReference>
<evidence type="ECO:0000313" key="2">
    <source>
        <dbReference type="EMBL" id="KZF26575.1"/>
    </source>
</evidence>
<reference evidence="2 3" key="1">
    <citation type="journal article" date="2016" name="Fungal Biol.">
        <title>The genome of Xylona heveae provides a window into fungal endophytism.</title>
        <authorList>
            <person name="Gazis R."/>
            <person name="Kuo A."/>
            <person name="Riley R."/>
            <person name="LaButti K."/>
            <person name="Lipzen A."/>
            <person name="Lin J."/>
            <person name="Amirebrahimi M."/>
            <person name="Hesse C.N."/>
            <person name="Spatafora J.W."/>
            <person name="Henrissat B."/>
            <person name="Hainaut M."/>
            <person name="Grigoriev I.V."/>
            <person name="Hibbett D.S."/>
        </authorList>
    </citation>
    <scope>NUCLEOTIDE SEQUENCE [LARGE SCALE GENOMIC DNA]</scope>
    <source>
        <strain evidence="2 3">TC161</strain>
    </source>
</reference>
<name>A0A165JSP3_XYLHT</name>
<dbReference type="GeneID" id="28894425"/>
<organism evidence="2 3">
    <name type="scientific">Xylona heveae (strain CBS 132557 / TC161)</name>
    <dbReference type="NCBI Taxonomy" id="1328760"/>
    <lineage>
        <taxon>Eukaryota</taxon>
        <taxon>Fungi</taxon>
        <taxon>Dikarya</taxon>
        <taxon>Ascomycota</taxon>
        <taxon>Pezizomycotina</taxon>
        <taxon>Xylonomycetes</taxon>
        <taxon>Xylonales</taxon>
        <taxon>Xylonaceae</taxon>
        <taxon>Xylona</taxon>
    </lineage>
</organism>
<accession>A0A165JSP3</accession>
<gene>
    <name evidence="2" type="ORF">L228DRAFT_15135</name>
</gene>
<evidence type="ECO:0000313" key="3">
    <source>
        <dbReference type="Proteomes" id="UP000076632"/>
    </source>
</evidence>
<feature type="compositionally biased region" description="Polar residues" evidence="1">
    <location>
        <begin position="16"/>
        <end position="29"/>
    </location>
</feature>
<evidence type="ECO:0000256" key="1">
    <source>
        <dbReference type="SAM" id="MobiDB-lite"/>
    </source>
</evidence>
<sequence length="97" mass="10731">MGVVGKQAESGKAASLRSNGTGQKVNRNRISVRDLGGKPSHAQRTDRDQGFSTRTKRSPRRPIPVTSSCPTRREVTTTPKTRYTKHSSPQENNTVRK</sequence>